<evidence type="ECO:0000256" key="5">
    <source>
        <dbReference type="ARBA" id="ARBA00023002"/>
    </source>
</evidence>
<proteinExistence type="inferred from homology"/>
<evidence type="ECO:0000256" key="6">
    <source>
        <dbReference type="ARBA" id="ARBA00023004"/>
    </source>
</evidence>
<comment type="cofactor">
    <cofactor evidence="1">
        <name>heme</name>
        <dbReference type="ChEBI" id="CHEBI:30413"/>
    </cofactor>
</comment>
<evidence type="ECO:0000256" key="7">
    <source>
        <dbReference type="ARBA" id="ARBA00023033"/>
    </source>
</evidence>
<evidence type="ECO:0008006" key="10">
    <source>
        <dbReference type="Google" id="ProtNLM"/>
    </source>
</evidence>
<gene>
    <name evidence="8" type="ORF">SLS63_002717</name>
</gene>
<keyword evidence="7" id="KW-0503">Monooxygenase</keyword>
<evidence type="ECO:0000256" key="1">
    <source>
        <dbReference type="ARBA" id="ARBA00001971"/>
    </source>
</evidence>
<dbReference type="SUPFAM" id="SSF48264">
    <property type="entry name" value="Cytochrome P450"/>
    <property type="match status" value="1"/>
</dbReference>
<keyword evidence="9" id="KW-1185">Reference proteome</keyword>
<keyword evidence="3" id="KW-0349">Heme</keyword>
<comment type="caution">
    <text evidence="8">The sequence shown here is derived from an EMBL/GenBank/DDBJ whole genome shotgun (WGS) entry which is preliminary data.</text>
</comment>
<keyword evidence="4" id="KW-0479">Metal-binding</keyword>
<dbReference type="InterPro" id="IPR036396">
    <property type="entry name" value="Cyt_P450_sf"/>
</dbReference>
<dbReference type="Pfam" id="PF00067">
    <property type="entry name" value="p450"/>
    <property type="match status" value="1"/>
</dbReference>
<dbReference type="PANTHER" id="PTHR46206">
    <property type="entry name" value="CYTOCHROME P450"/>
    <property type="match status" value="1"/>
</dbReference>
<comment type="similarity">
    <text evidence="2">Belongs to the cytochrome P450 family.</text>
</comment>
<dbReference type="Proteomes" id="UP001430848">
    <property type="component" value="Unassembled WGS sequence"/>
</dbReference>
<keyword evidence="5" id="KW-0560">Oxidoreductase</keyword>
<evidence type="ECO:0000313" key="8">
    <source>
        <dbReference type="EMBL" id="KAK7737588.1"/>
    </source>
</evidence>
<evidence type="ECO:0000256" key="3">
    <source>
        <dbReference type="ARBA" id="ARBA00022617"/>
    </source>
</evidence>
<evidence type="ECO:0000256" key="4">
    <source>
        <dbReference type="ARBA" id="ARBA00022723"/>
    </source>
</evidence>
<dbReference type="Gene3D" id="1.10.630.10">
    <property type="entry name" value="Cytochrome P450"/>
    <property type="match status" value="1"/>
</dbReference>
<sequence length="404" mass="45587">MEPNKSMPFGDIDILTLFMTRPLEYFLMTTIFLAISYILTQYSRSNLNDYPVVNASRKGLLSGRIGTRRAFTHDALNILREGRTKYPDRAFRIEADFGELLVLPPSLADEIRNEPKLSFGAATAEDFHGDIPGFQPFAQGSQDDEILQTVARKQLTKSLSKITEPLSEETASALAINFGDTTELRDILLYPAVLDTVARLSSRVFLGDRLCRDDIWLRMTKSYTTTAFQAAQRLRVYPRHLRKLVHWLQPECRQLRAQLAEARGIVAAVIEERRQARKTAAEAGQPVPEYNDAIDWADQEAARKRSTRYDPAVFQLILSVAAIHTTTDLTCQVILDLARHLEFIQPLREEISSVLGAEGWKKTALYNLKLLDSCIKESQRVKPINASELSPQANFNAPFLSSLT</sequence>
<dbReference type="CDD" id="cd11041">
    <property type="entry name" value="CYP503A1-like"/>
    <property type="match status" value="1"/>
</dbReference>
<name>A0ABR1PIU1_DIAER</name>
<organism evidence="8 9">
    <name type="scientific">Diaporthe eres</name>
    <name type="common">Phomopsis oblonga</name>
    <dbReference type="NCBI Taxonomy" id="83184"/>
    <lineage>
        <taxon>Eukaryota</taxon>
        <taxon>Fungi</taxon>
        <taxon>Dikarya</taxon>
        <taxon>Ascomycota</taxon>
        <taxon>Pezizomycotina</taxon>
        <taxon>Sordariomycetes</taxon>
        <taxon>Sordariomycetidae</taxon>
        <taxon>Diaporthales</taxon>
        <taxon>Diaporthaceae</taxon>
        <taxon>Diaporthe</taxon>
        <taxon>Diaporthe eres species complex</taxon>
    </lineage>
</organism>
<dbReference type="InterPro" id="IPR001128">
    <property type="entry name" value="Cyt_P450"/>
</dbReference>
<reference evidence="8 9" key="1">
    <citation type="submission" date="2024-02" db="EMBL/GenBank/DDBJ databases">
        <title>De novo assembly and annotation of 12 fungi associated with fruit tree decline syndrome in Ontario, Canada.</title>
        <authorList>
            <person name="Sulman M."/>
            <person name="Ellouze W."/>
            <person name="Ilyukhin E."/>
        </authorList>
    </citation>
    <scope>NUCLEOTIDE SEQUENCE [LARGE SCALE GENOMIC DNA]</scope>
    <source>
        <strain evidence="8 9">M169</strain>
    </source>
</reference>
<dbReference type="EMBL" id="JAKNSF020000007">
    <property type="protein sequence ID" value="KAK7737588.1"/>
    <property type="molecule type" value="Genomic_DNA"/>
</dbReference>
<protein>
    <recommendedName>
        <fullName evidence="10">Cytochrome P450</fullName>
    </recommendedName>
</protein>
<evidence type="ECO:0000256" key="2">
    <source>
        <dbReference type="ARBA" id="ARBA00010617"/>
    </source>
</evidence>
<dbReference type="PANTHER" id="PTHR46206:SF2">
    <property type="entry name" value="CYTOCHROME P450 MONOOXYGENASE AUSG-RELATED"/>
    <property type="match status" value="1"/>
</dbReference>
<keyword evidence="6" id="KW-0408">Iron</keyword>
<evidence type="ECO:0000313" key="9">
    <source>
        <dbReference type="Proteomes" id="UP001430848"/>
    </source>
</evidence>
<accession>A0ABR1PIU1</accession>